<reference evidence="13" key="1">
    <citation type="submission" date="2021-01" db="EMBL/GenBank/DDBJ databases">
        <authorList>
            <person name="Corre E."/>
            <person name="Pelletier E."/>
            <person name="Niang G."/>
            <person name="Scheremetjew M."/>
            <person name="Finn R."/>
            <person name="Kale V."/>
            <person name="Holt S."/>
            <person name="Cochrane G."/>
            <person name="Meng A."/>
            <person name="Brown T."/>
            <person name="Cohen L."/>
        </authorList>
    </citation>
    <scope>NUCLEOTIDE SEQUENCE</scope>
    <source>
        <strain evidence="13">NY070348D</strain>
    </source>
</reference>
<dbReference type="Pfam" id="PF13967">
    <property type="entry name" value="RSN1_TM"/>
    <property type="match status" value="1"/>
</dbReference>
<dbReference type="GO" id="GO:0005227">
    <property type="term" value="F:calcium-activated cation channel activity"/>
    <property type="evidence" value="ECO:0007669"/>
    <property type="project" value="InterPro"/>
</dbReference>
<organism evidence="13">
    <name type="scientific">Mucochytrium quahogii</name>
    <dbReference type="NCBI Taxonomy" id="96639"/>
    <lineage>
        <taxon>Eukaryota</taxon>
        <taxon>Sar</taxon>
        <taxon>Stramenopiles</taxon>
        <taxon>Bigyra</taxon>
        <taxon>Labyrinthulomycetes</taxon>
        <taxon>Thraustochytrida</taxon>
        <taxon>Thraustochytriidae</taxon>
        <taxon>Mucochytrium</taxon>
    </lineage>
</organism>
<dbReference type="Pfam" id="PF02714">
    <property type="entry name" value="RSN1_7TM"/>
    <property type="match status" value="1"/>
</dbReference>
<dbReference type="GO" id="GO:0005886">
    <property type="term" value="C:plasma membrane"/>
    <property type="evidence" value="ECO:0007669"/>
    <property type="project" value="TreeGrafter"/>
</dbReference>
<sequence length="853" mass="95447">MVDRMLGSLVPKWLSSLEDEADPVDPDRRPLVIPDDNGLLAATITYLAITLVLVLLYMLLIRKGVSGWLFSPRGPTRFSETFNVGKFSGFEIKQMEFISRCGMDAYLTMRSIRLMSVIMLGYLVCGAAILIPAYRFRSFPERCLDFCQTGTHNHSDPFKSDQCICTIVDRFSLANIPKADSGLWFATVGMAICTVLTLFLLGREYRTIVRIRAAYWVARPSQIYSVVVDDIPAHLDLHTVQGLRDHFESLFPGQLTRVDAVRFADEEIENCLRRVGSLRMAAYDKLTRLQALKVKYGESHGGIPSCYSCFLNQCCTDLDVQIEKETSNLEDLNKEFEELLQANRALAEEEATGKLNRPVTSAFVTFNSAKAAAVASQVVLDYRYNVVTSTAPEPDDVRWEALGFGEKSRSCGSYTARFTFAFLVIFWGALTSFVAALTSVDALENEFESLHKFFNQYPRVKTLAEQSAPLLLSALVAVVNPLVGLLARVEAFASESDSEQVATVWYFYFLVTQVFIFFGVTGSLVKSVHGLIDNPSMIIELLSTNIPKNASFYIQFILTKFVTSLCLDLYRVSDLFLSGLRRMLFGEALSERDKVISRCGMMNISFPSHRNLHSLNAQLLLVFFIATTYAVIQPLIVPAAFMFFVMAYFVYGRLFMTVNEQRFDSGGTMWPRTYWCLVSALFTAQLTLVGVLGLRKGFSQSSMVLLIFFATIFAAAMIDFRYKKLILQLPLDLAAQVDITVGSEPTTEAPASVFQYDQLTLDNTPNYAGLTVHLERAVRGSNILPSYGTSSDEPERGTYFSYQLPVFREKPALVIPQTQLHTVHGSDNIHDRPLTPVGRANGDDNSLDRPLLS</sequence>
<evidence type="ECO:0000256" key="6">
    <source>
        <dbReference type="ARBA" id="ARBA00023136"/>
    </source>
</evidence>
<keyword evidence="4 9" id="KW-0812">Transmembrane</keyword>
<dbReference type="InterPro" id="IPR045122">
    <property type="entry name" value="Csc1-like"/>
</dbReference>
<feature type="transmembrane region" description="Helical" evidence="9">
    <location>
        <begin position="700"/>
        <end position="718"/>
    </location>
</feature>
<proteinExistence type="inferred from homology"/>
<evidence type="ECO:0000256" key="7">
    <source>
        <dbReference type="SAM" id="Coils"/>
    </source>
</evidence>
<comment type="subcellular location">
    <subcellularLocation>
        <location evidence="1">Membrane</location>
        <topology evidence="1">Multi-pass membrane protein</topology>
    </subcellularLocation>
</comment>
<feature type="domain" description="CSC1/OSCA1-like cytosolic" evidence="12">
    <location>
        <begin position="224"/>
        <end position="400"/>
    </location>
</feature>
<evidence type="ECO:0000313" key="13">
    <source>
        <dbReference type="EMBL" id="CAD9701450.1"/>
    </source>
</evidence>
<dbReference type="Pfam" id="PF14703">
    <property type="entry name" value="PHM7_cyt"/>
    <property type="match status" value="1"/>
</dbReference>
<accession>A0A7S2SIW6</accession>
<feature type="domain" description="CSC1/OSCA1-like N-terminal transmembrane" evidence="11">
    <location>
        <begin position="39"/>
        <end position="204"/>
    </location>
</feature>
<dbReference type="EMBL" id="HBHK01023082">
    <property type="protein sequence ID" value="CAD9701450.1"/>
    <property type="molecule type" value="Transcribed_RNA"/>
</dbReference>
<feature type="coiled-coil region" evidence="7">
    <location>
        <begin position="315"/>
        <end position="352"/>
    </location>
</feature>
<feature type="transmembrane region" description="Helical" evidence="9">
    <location>
        <begin position="505"/>
        <end position="532"/>
    </location>
</feature>
<feature type="transmembrane region" description="Helical" evidence="9">
    <location>
        <begin position="39"/>
        <end position="60"/>
    </location>
</feature>
<dbReference type="PANTHER" id="PTHR13018">
    <property type="entry name" value="PROBABLE MEMBRANE PROTEIN DUF221-RELATED"/>
    <property type="match status" value="1"/>
</dbReference>
<keyword evidence="3" id="KW-0813">Transport</keyword>
<dbReference type="InterPro" id="IPR032880">
    <property type="entry name" value="CSC1/OSCA1-like_N"/>
</dbReference>
<evidence type="ECO:0000256" key="3">
    <source>
        <dbReference type="ARBA" id="ARBA00022448"/>
    </source>
</evidence>
<dbReference type="InterPro" id="IPR027815">
    <property type="entry name" value="CSC1/OSCA1-like_cyt"/>
</dbReference>
<dbReference type="AlphaFoldDB" id="A0A7S2SIW6"/>
<evidence type="ECO:0008006" key="14">
    <source>
        <dbReference type="Google" id="ProtNLM"/>
    </source>
</evidence>
<feature type="transmembrane region" description="Helical" evidence="9">
    <location>
        <begin position="418"/>
        <end position="440"/>
    </location>
</feature>
<gene>
    <name evidence="13" type="ORF">QSP1433_LOCUS14594</name>
</gene>
<feature type="transmembrane region" description="Helical" evidence="9">
    <location>
        <begin position="470"/>
        <end position="493"/>
    </location>
</feature>
<name>A0A7S2SIW6_9STRA</name>
<evidence type="ECO:0000259" key="12">
    <source>
        <dbReference type="Pfam" id="PF14703"/>
    </source>
</evidence>
<evidence type="ECO:0000256" key="4">
    <source>
        <dbReference type="ARBA" id="ARBA00022692"/>
    </source>
</evidence>
<evidence type="ECO:0000256" key="1">
    <source>
        <dbReference type="ARBA" id="ARBA00004141"/>
    </source>
</evidence>
<keyword evidence="7" id="KW-0175">Coiled coil</keyword>
<dbReference type="InterPro" id="IPR003864">
    <property type="entry name" value="CSC1/OSCA1-like_7TM"/>
</dbReference>
<evidence type="ECO:0000259" key="11">
    <source>
        <dbReference type="Pfam" id="PF13967"/>
    </source>
</evidence>
<keyword evidence="5 9" id="KW-1133">Transmembrane helix</keyword>
<feature type="transmembrane region" description="Helical" evidence="9">
    <location>
        <begin position="635"/>
        <end position="654"/>
    </location>
</feature>
<evidence type="ECO:0000256" key="5">
    <source>
        <dbReference type="ARBA" id="ARBA00022989"/>
    </source>
</evidence>
<protein>
    <recommendedName>
        <fullName evidence="14">CSC1/OSCA1-like 7TM region domain-containing protein</fullName>
    </recommendedName>
</protein>
<comment type="similarity">
    <text evidence="2">Belongs to the CSC1 (TC 1.A.17) family.</text>
</comment>
<feature type="region of interest" description="Disordered" evidence="8">
    <location>
        <begin position="824"/>
        <end position="853"/>
    </location>
</feature>
<dbReference type="PANTHER" id="PTHR13018:SF5">
    <property type="entry name" value="RE44586P"/>
    <property type="match status" value="1"/>
</dbReference>
<feature type="transmembrane region" description="Helical" evidence="9">
    <location>
        <begin position="182"/>
        <end position="202"/>
    </location>
</feature>
<feature type="transmembrane region" description="Helical" evidence="9">
    <location>
        <begin position="112"/>
        <end position="134"/>
    </location>
</feature>
<feature type="transmembrane region" description="Helical" evidence="9">
    <location>
        <begin position="674"/>
        <end position="694"/>
    </location>
</feature>
<keyword evidence="6 9" id="KW-0472">Membrane</keyword>
<feature type="domain" description="CSC1/OSCA1-like 7TM region" evidence="10">
    <location>
        <begin position="414"/>
        <end position="691"/>
    </location>
</feature>
<evidence type="ECO:0000256" key="9">
    <source>
        <dbReference type="SAM" id="Phobius"/>
    </source>
</evidence>
<evidence type="ECO:0000256" key="2">
    <source>
        <dbReference type="ARBA" id="ARBA00007779"/>
    </source>
</evidence>
<evidence type="ECO:0000256" key="8">
    <source>
        <dbReference type="SAM" id="MobiDB-lite"/>
    </source>
</evidence>
<feature type="transmembrane region" description="Helical" evidence="9">
    <location>
        <begin position="552"/>
        <end position="572"/>
    </location>
</feature>
<evidence type="ECO:0000259" key="10">
    <source>
        <dbReference type="Pfam" id="PF02714"/>
    </source>
</evidence>